<keyword evidence="5" id="KW-1185">Reference proteome</keyword>
<dbReference type="Pfam" id="PF00090">
    <property type="entry name" value="TSP_1"/>
    <property type="match status" value="2"/>
</dbReference>
<dbReference type="SUPFAM" id="SSF82895">
    <property type="entry name" value="TSP-1 type 1 repeat"/>
    <property type="match status" value="2"/>
</dbReference>
<feature type="signal peptide" evidence="4">
    <location>
        <begin position="1"/>
        <end position="20"/>
    </location>
</feature>
<evidence type="ECO:0000256" key="2">
    <source>
        <dbReference type="ARBA" id="ARBA00023157"/>
    </source>
</evidence>
<dbReference type="KEGG" id="cvn:111131453"/>
<name>A0A8B8E4Q9_CRAVI</name>
<organism evidence="5 6">
    <name type="scientific">Crassostrea virginica</name>
    <name type="common">Eastern oyster</name>
    <dbReference type="NCBI Taxonomy" id="6565"/>
    <lineage>
        <taxon>Eukaryota</taxon>
        <taxon>Metazoa</taxon>
        <taxon>Spiralia</taxon>
        <taxon>Lophotrochozoa</taxon>
        <taxon>Mollusca</taxon>
        <taxon>Bivalvia</taxon>
        <taxon>Autobranchia</taxon>
        <taxon>Pteriomorphia</taxon>
        <taxon>Ostreida</taxon>
        <taxon>Ostreoidea</taxon>
        <taxon>Ostreidae</taxon>
        <taxon>Crassostrea</taxon>
    </lineage>
</organism>
<evidence type="ECO:0000256" key="1">
    <source>
        <dbReference type="ARBA" id="ARBA00022737"/>
    </source>
</evidence>
<protein>
    <submittedName>
        <fullName evidence="6">Semaphorin-5A-like</fullName>
    </submittedName>
</protein>
<dbReference type="PANTHER" id="PTHR22906">
    <property type="entry name" value="PROPERDIN"/>
    <property type="match status" value="1"/>
</dbReference>
<dbReference type="OrthoDB" id="6152812at2759"/>
<proteinExistence type="predicted"/>
<keyword evidence="2" id="KW-1015">Disulfide bond</keyword>
<sequence length="199" mass="21639">MAGLEYTVWIAVFVISLSLAEKRFLLDTYMDITTSYEEWSAWGACTASCGVMGTQQRTRGCNHTCILLGMMKFSNQCPIFGIESQVCSGACTQTAASVTLTYPGSWSHWGQFSACDKSCGGGIQIRRRVCGGGTCRGDSLESTSCNTHQCPVKSSTLFPTTRTSASTPPPPPTTTTTLKPTTTNRALYITIKRREENKQ</sequence>
<dbReference type="AlphaFoldDB" id="A0A8B8E4Q9"/>
<keyword evidence="1" id="KW-0677">Repeat</keyword>
<dbReference type="InterPro" id="IPR000884">
    <property type="entry name" value="TSP1_rpt"/>
</dbReference>
<feature type="chain" id="PRO_5034072150" evidence="4">
    <location>
        <begin position="21"/>
        <end position="199"/>
    </location>
</feature>
<evidence type="ECO:0000256" key="3">
    <source>
        <dbReference type="SAM" id="MobiDB-lite"/>
    </source>
</evidence>
<dbReference type="InterPro" id="IPR052065">
    <property type="entry name" value="Compl_asym_regulator"/>
</dbReference>
<dbReference type="SMART" id="SM00209">
    <property type="entry name" value="TSP1"/>
    <property type="match status" value="2"/>
</dbReference>
<keyword evidence="4" id="KW-0732">Signal</keyword>
<dbReference type="Proteomes" id="UP000694844">
    <property type="component" value="Chromosome 4"/>
</dbReference>
<dbReference type="RefSeq" id="XP_022334698.1">
    <property type="nucleotide sequence ID" value="XM_022478990.1"/>
</dbReference>
<dbReference type="InterPro" id="IPR036383">
    <property type="entry name" value="TSP1_rpt_sf"/>
</dbReference>
<gene>
    <name evidence="6" type="primary">LOC111131453</name>
</gene>
<feature type="region of interest" description="Disordered" evidence="3">
    <location>
        <begin position="157"/>
        <end position="179"/>
    </location>
</feature>
<dbReference type="Gene3D" id="2.20.100.10">
    <property type="entry name" value="Thrombospondin type-1 (TSP1) repeat"/>
    <property type="match status" value="2"/>
</dbReference>
<dbReference type="GeneID" id="111131453"/>
<evidence type="ECO:0000256" key="4">
    <source>
        <dbReference type="SAM" id="SignalP"/>
    </source>
</evidence>
<dbReference type="PROSITE" id="PS50092">
    <property type="entry name" value="TSP1"/>
    <property type="match status" value="2"/>
</dbReference>
<accession>A0A8B8E4Q9</accession>
<reference evidence="6" key="1">
    <citation type="submission" date="2025-08" db="UniProtKB">
        <authorList>
            <consortium name="RefSeq"/>
        </authorList>
    </citation>
    <scope>IDENTIFICATION</scope>
    <source>
        <tissue evidence="6">Whole sample</tissue>
    </source>
</reference>
<evidence type="ECO:0000313" key="5">
    <source>
        <dbReference type="Proteomes" id="UP000694844"/>
    </source>
</evidence>
<evidence type="ECO:0000313" key="6">
    <source>
        <dbReference type="RefSeq" id="XP_022334698.1"/>
    </source>
</evidence>